<proteinExistence type="predicted"/>
<accession>A0A1F6GF48</accession>
<reference evidence="1 2" key="1">
    <citation type="journal article" date="2016" name="Nat. Commun.">
        <title>Thousands of microbial genomes shed light on interconnected biogeochemical processes in an aquifer system.</title>
        <authorList>
            <person name="Anantharaman K."/>
            <person name="Brown C.T."/>
            <person name="Hug L.A."/>
            <person name="Sharon I."/>
            <person name="Castelle C.J."/>
            <person name="Probst A.J."/>
            <person name="Thomas B.C."/>
            <person name="Singh A."/>
            <person name="Wilkins M.J."/>
            <person name="Karaoz U."/>
            <person name="Brodie E.L."/>
            <person name="Williams K.H."/>
            <person name="Hubbard S.S."/>
            <person name="Banfield J.F."/>
        </authorList>
    </citation>
    <scope>NUCLEOTIDE SEQUENCE [LARGE SCALE GENOMIC DNA]</scope>
</reference>
<comment type="caution">
    <text evidence="1">The sequence shown here is derived from an EMBL/GenBank/DDBJ whole genome shotgun (WGS) entry which is preliminary data.</text>
</comment>
<dbReference type="GO" id="GO:0009288">
    <property type="term" value="C:bacterial-type flagellum"/>
    <property type="evidence" value="ECO:0007669"/>
    <property type="project" value="InterPro"/>
</dbReference>
<dbReference type="Proteomes" id="UP000178449">
    <property type="component" value="Unassembled WGS sequence"/>
</dbReference>
<name>A0A1F6GF48_9PROT</name>
<evidence type="ECO:0000313" key="2">
    <source>
        <dbReference type="Proteomes" id="UP000178449"/>
    </source>
</evidence>
<dbReference type="Gene3D" id="1.10.287.500">
    <property type="entry name" value="Helix hairpin bin"/>
    <property type="match status" value="1"/>
</dbReference>
<organism evidence="1 2">
    <name type="scientific">Candidatus Lambdaproteobacteria bacterium RIFOXYD2_FULL_50_16</name>
    <dbReference type="NCBI Taxonomy" id="1817772"/>
    <lineage>
        <taxon>Bacteria</taxon>
        <taxon>Pseudomonadati</taxon>
        <taxon>Pseudomonadota</taxon>
        <taxon>Candidatus Lambdaproteobacteria</taxon>
    </lineage>
</organism>
<dbReference type="STRING" id="1817772.A2527_03975"/>
<dbReference type="GO" id="GO:0050920">
    <property type="term" value="P:regulation of chemotaxis"/>
    <property type="evidence" value="ECO:0007669"/>
    <property type="project" value="InterPro"/>
</dbReference>
<dbReference type="GO" id="GO:0003824">
    <property type="term" value="F:catalytic activity"/>
    <property type="evidence" value="ECO:0007669"/>
    <property type="project" value="InterPro"/>
</dbReference>
<sequence>MNVDEGNKCAVSKGEFLEAFRDLYHALKDYETLLNAVNAGQTSQQQLLPLLNERINHMKFDGLNVRAMEMIGAYLKSTLEHFQGDKLNFFLPPEPPDDFFKTNDALAGVSERIEETEKELHEIQEKVYYITRLLPPRNIDKLRLILKEIAGLFKSIIRKDFDDIEGRLNHLHHMTANKESFFLLNEIGRMVRGIHDSLQDFSAGVVTDDGLDASLMDDMPDAVDKLNLVIQRMEDAANSTMDQADLLLDSNAKNQASNTKMLSACSDIEAKLAALAQSHPELADSLNGITKQIHAEIKEPLVEEEKALASNEGVFFEIINSQSFQDLTGQTLKKIIAFIEQLEINLLNILQKYGGTSRSGAPQQAHHVAPTGEEIEELSPLVGVERDGVVLHGPADNKGKSAAQKQNDIDKMLAGFGF</sequence>
<dbReference type="AlphaFoldDB" id="A0A1F6GF48"/>
<dbReference type="SUPFAM" id="SSF75708">
    <property type="entry name" value="Chemotaxis phosphatase CheZ"/>
    <property type="match status" value="1"/>
</dbReference>
<dbReference type="InterPro" id="IPR007439">
    <property type="entry name" value="Chemotax_Pase_CheZ"/>
</dbReference>
<dbReference type="EMBL" id="MFNE01000010">
    <property type="protein sequence ID" value="OGG96722.1"/>
    <property type="molecule type" value="Genomic_DNA"/>
</dbReference>
<evidence type="ECO:0000313" key="1">
    <source>
        <dbReference type="EMBL" id="OGG96722.1"/>
    </source>
</evidence>
<dbReference type="Pfam" id="PF04344">
    <property type="entry name" value="CheZ"/>
    <property type="match status" value="1"/>
</dbReference>
<protein>
    <submittedName>
        <fullName evidence="1">Uncharacterized protein</fullName>
    </submittedName>
</protein>
<gene>
    <name evidence="1" type="ORF">A2527_03975</name>
</gene>